<organism evidence="2 3">
    <name type="scientific">Exiguobacterium chiriqhucha RW-2</name>
    <dbReference type="NCBI Taxonomy" id="1345023"/>
    <lineage>
        <taxon>Bacteria</taxon>
        <taxon>Bacillati</taxon>
        <taxon>Bacillota</taxon>
        <taxon>Bacilli</taxon>
        <taxon>Bacillales</taxon>
        <taxon>Bacillales Family XII. Incertae Sedis</taxon>
        <taxon>Exiguobacterium</taxon>
    </lineage>
</organism>
<dbReference type="AlphaFoldDB" id="U1LTD1"/>
<dbReference type="Proteomes" id="UP000016464">
    <property type="component" value="Unassembled WGS sequence"/>
</dbReference>
<feature type="transmembrane region" description="Helical" evidence="1">
    <location>
        <begin position="6"/>
        <end position="28"/>
    </location>
</feature>
<evidence type="ECO:0000256" key="1">
    <source>
        <dbReference type="SAM" id="Phobius"/>
    </source>
</evidence>
<keyword evidence="1" id="KW-0812">Transmembrane</keyword>
<sequence length="32" mass="3605">MFESALELGIVIFLLIYSITVSLMLMSVKKKS</sequence>
<keyword evidence="1" id="KW-1133">Transmembrane helix</keyword>
<keyword evidence="1" id="KW-0472">Membrane</keyword>
<name>U1LTD1_9BACL</name>
<reference evidence="2 3" key="1">
    <citation type="journal article" date="2013" name="Genome Announc.">
        <title>Draft Genome Sequence of Exiguobacterium pavilionensis Strain RW-2, with Wide Thermal, Salinity, and pH Tolerance, Isolated from Modern Freshwater Microbialites.</title>
        <authorList>
            <person name="White R.A.III."/>
            <person name="Grassa C.J."/>
            <person name="Suttle C.A."/>
        </authorList>
    </citation>
    <scope>NUCLEOTIDE SEQUENCE [LARGE SCALE GENOMIC DNA]</scope>
    <source>
        <strain evidence="2 3">RW-2</strain>
    </source>
</reference>
<gene>
    <name evidence="2" type="ORF">M467_00800</name>
</gene>
<dbReference type="EMBL" id="ATCL01000022">
    <property type="protein sequence ID" value="ERG65794.1"/>
    <property type="molecule type" value="Genomic_DNA"/>
</dbReference>
<evidence type="ECO:0000313" key="3">
    <source>
        <dbReference type="Proteomes" id="UP000016464"/>
    </source>
</evidence>
<comment type="caution">
    <text evidence="2">The sequence shown here is derived from an EMBL/GenBank/DDBJ whole genome shotgun (WGS) entry which is preliminary data.</text>
</comment>
<proteinExistence type="predicted"/>
<protein>
    <submittedName>
        <fullName evidence="2">Uncharacterized protein</fullName>
    </submittedName>
</protein>
<evidence type="ECO:0000313" key="2">
    <source>
        <dbReference type="EMBL" id="ERG65794.1"/>
    </source>
</evidence>
<dbReference type="STRING" id="1385984.GCA_000702565_02877"/>
<accession>U1LTD1</accession>
<keyword evidence="3" id="KW-1185">Reference proteome</keyword>